<keyword evidence="1" id="KW-1133">Transmembrane helix</keyword>
<keyword evidence="4" id="KW-1185">Reference proteome</keyword>
<dbReference type="CDD" id="cd00118">
    <property type="entry name" value="LysM"/>
    <property type="match status" value="1"/>
</dbReference>
<dbReference type="OrthoDB" id="9801998at2"/>
<evidence type="ECO:0000259" key="2">
    <source>
        <dbReference type="PROSITE" id="PS51782"/>
    </source>
</evidence>
<dbReference type="EMBL" id="RHHR01000019">
    <property type="protein sequence ID" value="RNB73372.1"/>
    <property type="molecule type" value="Genomic_DNA"/>
</dbReference>
<evidence type="ECO:0000313" key="4">
    <source>
        <dbReference type="Proteomes" id="UP000282028"/>
    </source>
</evidence>
<proteinExistence type="predicted"/>
<dbReference type="SUPFAM" id="SSF54106">
    <property type="entry name" value="LysM domain"/>
    <property type="match status" value="1"/>
</dbReference>
<sequence length="127" mass="14358">MHATHLHNRFAKKEVRRVRFGVTRGQAILFLITFSLFFYLLTELVFASVAEGSAGKENEAVVASAPSLIVQEVTVREGDSLWKLSVRYQEEANMDVQRLVEEIKVINELEDVVIYPGQTLLIPIPQS</sequence>
<comment type="caution">
    <text evidence="3">The sequence shown here is derived from an EMBL/GenBank/DDBJ whole genome shotgun (WGS) entry which is preliminary data.</text>
</comment>
<accession>A0A3M8CC98</accession>
<dbReference type="Pfam" id="PF01476">
    <property type="entry name" value="LysM"/>
    <property type="match status" value="1"/>
</dbReference>
<gene>
    <name evidence="3" type="ORF">EDM52_12785</name>
</gene>
<dbReference type="SMART" id="SM00257">
    <property type="entry name" value="LysM"/>
    <property type="match status" value="1"/>
</dbReference>
<dbReference type="PROSITE" id="PS51782">
    <property type="entry name" value="LYSM"/>
    <property type="match status" value="1"/>
</dbReference>
<keyword evidence="1" id="KW-0472">Membrane</keyword>
<reference evidence="3 4" key="1">
    <citation type="submission" date="2018-10" db="EMBL/GenBank/DDBJ databases">
        <title>Phylogenomics of Brevibacillus.</title>
        <authorList>
            <person name="Dunlap C."/>
        </authorList>
    </citation>
    <scope>NUCLEOTIDE SEQUENCE [LARGE SCALE GENOMIC DNA]</scope>
    <source>
        <strain evidence="3 4">JCM 12215</strain>
    </source>
</reference>
<organism evidence="3 4">
    <name type="scientific">Brevibacillus invocatus</name>
    <dbReference type="NCBI Taxonomy" id="173959"/>
    <lineage>
        <taxon>Bacteria</taxon>
        <taxon>Bacillati</taxon>
        <taxon>Bacillota</taxon>
        <taxon>Bacilli</taxon>
        <taxon>Bacillales</taxon>
        <taxon>Paenibacillaceae</taxon>
        <taxon>Brevibacillus</taxon>
    </lineage>
</organism>
<evidence type="ECO:0000256" key="1">
    <source>
        <dbReference type="SAM" id="Phobius"/>
    </source>
</evidence>
<dbReference type="AlphaFoldDB" id="A0A3M8CC98"/>
<feature type="domain" description="LysM" evidence="2">
    <location>
        <begin position="71"/>
        <end position="122"/>
    </location>
</feature>
<dbReference type="Gene3D" id="3.10.350.10">
    <property type="entry name" value="LysM domain"/>
    <property type="match status" value="1"/>
</dbReference>
<dbReference type="InterPro" id="IPR036779">
    <property type="entry name" value="LysM_dom_sf"/>
</dbReference>
<dbReference type="InterPro" id="IPR018392">
    <property type="entry name" value="LysM"/>
</dbReference>
<name>A0A3M8CC98_9BACL</name>
<feature type="transmembrane region" description="Helical" evidence="1">
    <location>
        <begin position="21"/>
        <end position="41"/>
    </location>
</feature>
<dbReference type="Proteomes" id="UP000282028">
    <property type="component" value="Unassembled WGS sequence"/>
</dbReference>
<dbReference type="RefSeq" id="WP_122909368.1">
    <property type="nucleotide sequence ID" value="NZ_CBCSBE010000012.1"/>
</dbReference>
<keyword evidence="1" id="KW-0812">Transmembrane</keyword>
<evidence type="ECO:0000313" key="3">
    <source>
        <dbReference type="EMBL" id="RNB73372.1"/>
    </source>
</evidence>
<protein>
    <submittedName>
        <fullName evidence="3">LysM peptidoglycan-binding domain-containing protein</fullName>
    </submittedName>
</protein>